<sequence>MVIAVLVAAAMGMMDMAVEAGGAIEYTEFVYSKCNAKGIPGGSPFYGNLGMTLHQLVENTGYADFDFKTQNGGGRCPAFGHATCDLQVLQSPDDCTDCLAHLANRIWATCNNAIGAEVKFVGCCLRYEQYRF</sequence>
<dbReference type="GO" id="GO:0042742">
    <property type="term" value="P:defense response to bacterium"/>
    <property type="evidence" value="ECO:0007669"/>
    <property type="project" value="UniProtKB-KW"/>
</dbReference>
<organism evidence="10 11">
    <name type="scientific">Adiantum capillus-veneris</name>
    <name type="common">Maidenhair fern</name>
    <dbReference type="NCBI Taxonomy" id="13818"/>
    <lineage>
        <taxon>Eukaryota</taxon>
        <taxon>Viridiplantae</taxon>
        <taxon>Streptophyta</taxon>
        <taxon>Embryophyta</taxon>
        <taxon>Tracheophyta</taxon>
        <taxon>Polypodiopsida</taxon>
        <taxon>Polypodiidae</taxon>
        <taxon>Polypodiales</taxon>
        <taxon>Pteridineae</taxon>
        <taxon>Pteridaceae</taxon>
        <taxon>Vittarioideae</taxon>
        <taxon>Adiantum</taxon>
    </lineage>
</organism>
<evidence type="ECO:0000313" key="11">
    <source>
        <dbReference type="Proteomes" id="UP000886520"/>
    </source>
</evidence>
<dbReference type="PROSITE" id="PS51473">
    <property type="entry name" value="GNK2"/>
    <property type="match status" value="1"/>
</dbReference>
<keyword evidence="2" id="KW-0295">Fungicide</keyword>
<evidence type="ECO:0000256" key="2">
    <source>
        <dbReference type="ARBA" id="ARBA00022577"/>
    </source>
</evidence>
<feature type="chain" id="PRO_5038735356" description="Gnk2-homologous domain-containing protein" evidence="8">
    <location>
        <begin position="21"/>
        <end position="132"/>
    </location>
</feature>
<proteinExistence type="predicted"/>
<evidence type="ECO:0000313" key="10">
    <source>
        <dbReference type="EMBL" id="KAI5079466.1"/>
    </source>
</evidence>
<evidence type="ECO:0000256" key="4">
    <source>
        <dbReference type="ARBA" id="ARBA00022821"/>
    </source>
</evidence>
<keyword evidence="11" id="KW-1185">Reference proteome</keyword>
<evidence type="ECO:0000256" key="5">
    <source>
        <dbReference type="ARBA" id="ARBA00023022"/>
    </source>
</evidence>
<keyword evidence="7" id="KW-1015">Disulfide bond</keyword>
<comment type="caution">
    <text evidence="10">The sequence shown here is derived from an EMBL/GenBank/DDBJ whole genome shotgun (WGS) entry which is preliminary data.</text>
</comment>
<protein>
    <recommendedName>
        <fullName evidence="9">Gnk2-homologous domain-containing protein</fullName>
    </recommendedName>
</protein>
<dbReference type="EMBL" id="JABFUD020000005">
    <property type="protein sequence ID" value="KAI5079466.1"/>
    <property type="molecule type" value="Genomic_DNA"/>
</dbReference>
<keyword evidence="8" id="KW-0732">Signal</keyword>
<dbReference type="InterPro" id="IPR051378">
    <property type="entry name" value="Cell2Cell_Antifungal"/>
</dbReference>
<dbReference type="AlphaFoldDB" id="A0A9D4ZN64"/>
<accession>A0A9D4ZN64</accession>
<dbReference type="CDD" id="cd23509">
    <property type="entry name" value="Gnk2-like"/>
    <property type="match status" value="1"/>
</dbReference>
<dbReference type="GO" id="GO:0005537">
    <property type="term" value="F:D-mannose binding"/>
    <property type="evidence" value="ECO:0007669"/>
    <property type="project" value="UniProtKB-KW"/>
</dbReference>
<keyword evidence="5" id="KW-0044">Antibiotic</keyword>
<reference evidence="10 11" key="1">
    <citation type="submission" date="2021-01" db="EMBL/GenBank/DDBJ databases">
        <title>Adiantum capillus-veneris genome.</title>
        <authorList>
            <person name="Fang Y."/>
            <person name="Liao Q."/>
        </authorList>
    </citation>
    <scope>NUCLEOTIDE SEQUENCE [LARGE SCALE GENOMIC DNA]</scope>
    <source>
        <strain evidence="10">H3</strain>
        <tissue evidence="10">Leaf</tissue>
    </source>
</reference>
<keyword evidence="4" id="KW-0611">Plant defense</keyword>
<name>A0A9D4ZN64_ADICA</name>
<dbReference type="GO" id="GO:0050832">
    <property type="term" value="P:defense response to fungus"/>
    <property type="evidence" value="ECO:0007669"/>
    <property type="project" value="UniProtKB-KW"/>
</dbReference>
<evidence type="ECO:0000256" key="3">
    <source>
        <dbReference type="ARBA" id="ARBA00022734"/>
    </source>
</evidence>
<dbReference type="PANTHER" id="PTHR32080">
    <property type="entry name" value="ANTIFUNGAL PROTEIN GINKBILOBIN-2-LIKE"/>
    <property type="match status" value="1"/>
</dbReference>
<dbReference type="GO" id="GO:0031640">
    <property type="term" value="P:killing of cells of another organism"/>
    <property type="evidence" value="ECO:0007669"/>
    <property type="project" value="UniProtKB-KW"/>
</dbReference>
<gene>
    <name evidence="10" type="ORF">GOP47_0004945</name>
</gene>
<evidence type="ECO:0000256" key="6">
    <source>
        <dbReference type="ARBA" id="ARBA00023035"/>
    </source>
</evidence>
<evidence type="ECO:0000256" key="8">
    <source>
        <dbReference type="SAM" id="SignalP"/>
    </source>
</evidence>
<feature type="signal peptide" evidence="8">
    <location>
        <begin position="1"/>
        <end position="20"/>
    </location>
</feature>
<dbReference type="InterPro" id="IPR038408">
    <property type="entry name" value="GNK2_sf"/>
</dbReference>
<evidence type="ECO:0000256" key="7">
    <source>
        <dbReference type="ARBA" id="ARBA00023157"/>
    </source>
</evidence>
<dbReference type="OrthoDB" id="1888914at2759"/>
<evidence type="ECO:0000256" key="1">
    <source>
        <dbReference type="ARBA" id="ARBA00022529"/>
    </source>
</evidence>
<dbReference type="Pfam" id="PF01657">
    <property type="entry name" value="Stress-antifung"/>
    <property type="match status" value="1"/>
</dbReference>
<feature type="domain" description="Gnk2-homologous" evidence="9">
    <location>
        <begin position="27"/>
        <end position="132"/>
    </location>
</feature>
<keyword evidence="3" id="KW-0430">Lectin</keyword>
<dbReference type="PANTHER" id="PTHR32080:SF54">
    <property type="entry name" value="GNK2-HOMOLOGOUS DOMAIN-CONTAINING PROTEIN"/>
    <property type="match status" value="1"/>
</dbReference>
<evidence type="ECO:0000259" key="9">
    <source>
        <dbReference type="PROSITE" id="PS51473"/>
    </source>
</evidence>
<dbReference type="Gene3D" id="3.30.430.20">
    <property type="entry name" value="Gnk2 domain, C-X8-C-X2-C motif"/>
    <property type="match status" value="1"/>
</dbReference>
<dbReference type="Proteomes" id="UP000886520">
    <property type="component" value="Chromosome 5"/>
</dbReference>
<keyword evidence="1" id="KW-0929">Antimicrobial</keyword>
<dbReference type="InterPro" id="IPR002902">
    <property type="entry name" value="GNK2"/>
</dbReference>
<keyword evidence="6" id="KW-0465">Mannose-binding</keyword>